<evidence type="ECO:0000313" key="12">
    <source>
        <dbReference type="Proteomes" id="UP000176329"/>
    </source>
</evidence>
<dbReference type="GO" id="GO:0000701">
    <property type="term" value="F:purine-specific mismatch base pair DNA N-glycosylase activity"/>
    <property type="evidence" value="ECO:0007669"/>
    <property type="project" value="TreeGrafter"/>
</dbReference>
<dbReference type="GO" id="GO:0006298">
    <property type="term" value="P:mismatch repair"/>
    <property type="evidence" value="ECO:0007669"/>
    <property type="project" value="TreeGrafter"/>
</dbReference>
<dbReference type="EMBL" id="MFPV01000027">
    <property type="protein sequence ID" value="OGH61989.1"/>
    <property type="molecule type" value="Genomic_DNA"/>
</dbReference>
<evidence type="ECO:0000256" key="8">
    <source>
        <dbReference type="ARBA" id="ARBA00023204"/>
    </source>
</evidence>
<dbReference type="InterPro" id="IPR044298">
    <property type="entry name" value="MIG/MutY"/>
</dbReference>
<dbReference type="InterPro" id="IPR011257">
    <property type="entry name" value="DNA_glycosylase"/>
</dbReference>
<dbReference type="GO" id="GO:0034039">
    <property type="term" value="F:8-oxo-7,8-dihydroguanine DNA N-glycosylase activity"/>
    <property type="evidence" value="ECO:0007669"/>
    <property type="project" value="TreeGrafter"/>
</dbReference>
<dbReference type="PROSITE" id="PS01155">
    <property type="entry name" value="ENDONUCLEASE_III_2"/>
    <property type="match status" value="1"/>
</dbReference>
<keyword evidence="7" id="KW-0411">Iron-sulfur</keyword>
<keyword evidence="9" id="KW-0326">Glycosidase</keyword>
<dbReference type="Gene3D" id="1.10.1670.10">
    <property type="entry name" value="Helix-hairpin-Helix base-excision DNA repair enzymes (C-terminal)"/>
    <property type="match status" value="1"/>
</dbReference>
<dbReference type="PANTHER" id="PTHR42944">
    <property type="entry name" value="ADENINE DNA GLYCOSYLASE"/>
    <property type="match status" value="1"/>
</dbReference>
<evidence type="ECO:0000256" key="6">
    <source>
        <dbReference type="ARBA" id="ARBA00023004"/>
    </source>
</evidence>
<dbReference type="InterPro" id="IPR004036">
    <property type="entry name" value="Endonuclease-III-like_CS2"/>
</dbReference>
<keyword evidence="5" id="KW-0378">Hydrolase</keyword>
<comment type="caution">
    <text evidence="11">The sequence shown here is derived from an EMBL/GenBank/DDBJ whole genome shotgun (WGS) entry which is preliminary data.</text>
</comment>
<evidence type="ECO:0000256" key="1">
    <source>
        <dbReference type="ARBA" id="ARBA00001966"/>
    </source>
</evidence>
<dbReference type="Gene3D" id="1.10.340.30">
    <property type="entry name" value="Hypothetical protein, domain 2"/>
    <property type="match status" value="1"/>
</dbReference>
<dbReference type="GO" id="GO:0035485">
    <property type="term" value="F:adenine/guanine mispair binding"/>
    <property type="evidence" value="ECO:0007669"/>
    <property type="project" value="TreeGrafter"/>
</dbReference>
<evidence type="ECO:0000256" key="7">
    <source>
        <dbReference type="ARBA" id="ARBA00023014"/>
    </source>
</evidence>
<dbReference type="SMART" id="SM00478">
    <property type="entry name" value="ENDO3c"/>
    <property type="match status" value="1"/>
</dbReference>
<protein>
    <recommendedName>
        <fullName evidence="10">HhH-GPD domain-containing protein</fullName>
    </recommendedName>
</protein>
<keyword evidence="8" id="KW-0234">DNA repair</keyword>
<feature type="domain" description="HhH-GPD" evidence="10">
    <location>
        <begin position="45"/>
        <end position="193"/>
    </location>
</feature>
<evidence type="ECO:0000256" key="2">
    <source>
        <dbReference type="ARBA" id="ARBA00008343"/>
    </source>
</evidence>
<dbReference type="GO" id="GO:0046872">
    <property type="term" value="F:metal ion binding"/>
    <property type="evidence" value="ECO:0007669"/>
    <property type="project" value="UniProtKB-KW"/>
</dbReference>
<keyword evidence="3" id="KW-0479">Metal-binding</keyword>
<proteinExistence type="inferred from homology"/>
<keyword evidence="4" id="KW-0227">DNA damage</keyword>
<evidence type="ECO:0000256" key="4">
    <source>
        <dbReference type="ARBA" id="ARBA00022763"/>
    </source>
</evidence>
<dbReference type="GO" id="GO:0032357">
    <property type="term" value="F:oxidized purine DNA binding"/>
    <property type="evidence" value="ECO:0007669"/>
    <property type="project" value="TreeGrafter"/>
</dbReference>
<evidence type="ECO:0000256" key="5">
    <source>
        <dbReference type="ARBA" id="ARBA00022801"/>
    </source>
</evidence>
<dbReference type="Proteomes" id="UP000176329">
    <property type="component" value="Unassembled WGS sequence"/>
</dbReference>
<evidence type="ECO:0000259" key="10">
    <source>
        <dbReference type="SMART" id="SM00478"/>
    </source>
</evidence>
<dbReference type="GO" id="GO:0006284">
    <property type="term" value="P:base-excision repair"/>
    <property type="evidence" value="ECO:0007669"/>
    <property type="project" value="InterPro"/>
</dbReference>
<keyword evidence="6" id="KW-0408">Iron</keyword>
<dbReference type="PANTHER" id="PTHR42944:SF1">
    <property type="entry name" value="ADENINE DNA GLYCOSYLASE"/>
    <property type="match status" value="1"/>
</dbReference>
<dbReference type="AlphaFoldDB" id="A0A1F6LRI6"/>
<accession>A0A1F6LRI6</accession>
<dbReference type="InterPro" id="IPR003265">
    <property type="entry name" value="HhH-GPD_domain"/>
</dbReference>
<reference evidence="11 12" key="1">
    <citation type="journal article" date="2016" name="Nat. Commun.">
        <title>Thousands of microbial genomes shed light on interconnected biogeochemical processes in an aquifer system.</title>
        <authorList>
            <person name="Anantharaman K."/>
            <person name="Brown C.T."/>
            <person name="Hug L.A."/>
            <person name="Sharon I."/>
            <person name="Castelle C.J."/>
            <person name="Probst A.J."/>
            <person name="Thomas B.C."/>
            <person name="Singh A."/>
            <person name="Wilkins M.J."/>
            <person name="Karaoz U."/>
            <person name="Brodie E.L."/>
            <person name="Williams K.H."/>
            <person name="Hubbard S.S."/>
            <person name="Banfield J.F."/>
        </authorList>
    </citation>
    <scope>NUCLEOTIDE SEQUENCE [LARGE SCALE GENOMIC DNA]</scope>
</reference>
<dbReference type="GO" id="GO:0051536">
    <property type="term" value="F:iron-sulfur cluster binding"/>
    <property type="evidence" value="ECO:0007669"/>
    <property type="project" value="UniProtKB-KW"/>
</dbReference>
<name>A0A1F6LRI6_9BACT</name>
<evidence type="ECO:0000256" key="3">
    <source>
        <dbReference type="ARBA" id="ARBA00022723"/>
    </source>
</evidence>
<organism evidence="11 12">
    <name type="scientific">Candidatus Magasanikbacteria bacterium RIFCSPHIGHO2_01_FULL_50_8</name>
    <dbReference type="NCBI Taxonomy" id="1798674"/>
    <lineage>
        <taxon>Bacteria</taxon>
        <taxon>Candidatus Magasanikiibacteriota</taxon>
    </lineage>
</organism>
<comment type="similarity">
    <text evidence="2">Belongs to the Nth/MutY family.</text>
</comment>
<evidence type="ECO:0000256" key="9">
    <source>
        <dbReference type="ARBA" id="ARBA00023295"/>
    </source>
</evidence>
<dbReference type="InterPro" id="IPR023170">
    <property type="entry name" value="HhH_base_excis_C"/>
</dbReference>
<sequence length="277" mass="31860">MKVPERKKILSFRRTVFAHFKKSGRYDLAWRTDTRPYFIFISELMLQQTQVPRVQVKFAEFVKRFPDFRALAAASQTDVLAAWQGLGYNRRALFAKRAAEIVVRAHGGELPRDVAALQRLPGIGPNTAAAILVYAWDEPHIFLETNIRTVFLHEFFPRSQRVADARLLPFVAAALDQRRPREWYWALMDYGTFLKRTTGNASRRSKHHVKQTRFEGSHRQVRGGILKFFLSGTKGAAFSSEKIAHAISREPATTQRALDELYGEGFLEMKEGKYWLG</sequence>
<comment type="cofactor">
    <cofactor evidence="1">
        <name>[4Fe-4S] cluster</name>
        <dbReference type="ChEBI" id="CHEBI:49883"/>
    </cofactor>
</comment>
<evidence type="ECO:0000313" key="11">
    <source>
        <dbReference type="EMBL" id="OGH61989.1"/>
    </source>
</evidence>
<gene>
    <name evidence="11" type="ORF">A2848_00360</name>
</gene>
<dbReference type="Pfam" id="PF00730">
    <property type="entry name" value="HhH-GPD"/>
    <property type="match status" value="1"/>
</dbReference>
<dbReference type="CDD" id="cd00056">
    <property type="entry name" value="ENDO3c"/>
    <property type="match status" value="1"/>
</dbReference>
<dbReference type="SUPFAM" id="SSF48150">
    <property type="entry name" value="DNA-glycosylase"/>
    <property type="match status" value="1"/>
</dbReference>